<accession>A0ACA9PVF8</accession>
<keyword evidence="2" id="KW-1185">Reference proteome</keyword>
<feature type="non-terminal residue" evidence="1">
    <location>
        <position position="1"/>
    </location>
</feature>
<dbReference type="EMBL" id="CAJVQC010022492">
    <property type="protein sequence ID" value="CAG8718212.1"/>
    <property type="molecule type" value="Genomic_DNA"/>
</dbReference>
<gene>
    <name evidence="1" type="ORF">RPERSI_LOCUS11076</name>
</gene>
<proteinExistence type="predicted"/>
<dbReference type="Proteomes" id="UP000789920">
    <property type="component" value="Unassembled WGS sequence"/>
</dbReference>
<organism evidence="1 2">
    <name type="scientific">Racocetra persica</name>
    <dbReference type="NCBI Taxonomy" id="160502"/>
    <lineage>
        <taxon>Eukaryota</taxon>
        <taxon>Fungi</taxon>
        <taxon>Fungi incertae sedis</taxon>
        <taxon>Mucoromycota</taxon>
        <taxon>Glomeromycotina</taxon>
        <taxon>Glomeromycetes</taxon>
        <taxon>Diversisporales</taxon>
        <taxon>Gigasporaceae</taxon>
        <taxon>Racocetra</taxon>
    </lineage>
</organism>
<sequence>APWKIEAIVLFLPLSETIDPNNQMQDALKISRLLRYDKLGIYCRKIEVFKLQNSPQPVFYNFCNMPFSLKKQLKNYFIVDFIPFEGYFDDMICLLLQELHQLEKGIVMKMNNELVWVIVSIRLVMADLPQDNDLSNVKKQDALYG</sequence>
<comment type="caution">
    <text evidence="1">The sequence shown here is derived from an EMBL/GenBank/DDBJ whole genome shotgun (WGS) entry which is preliminary data.</text>
</comment>
<name>A0ACA9PVF8_9GLOM</name>
<reference evidence="1" key="1">
    <citation type="submission" date="2021-06" db="EMBL/GenBank/DDBJ databases">
        <authorList>
            <person name="Kallberg Y."/>
            <person name="Tangrot J."/>
            <person name="Rosling A."/>
        </authorList>
    </citation>
    <scope>NUCLEOTIDE SEQUENCE</scope>
    <source>
        <strain evidence="1">MA461A</strain>
    </source>
</reference>
<feature type="non-terminal residue" evidence="1">
    <location>
        <position position="145"/>
    </location>
</feature>
<protein>
    <submittedName>
        <fullName evidence="1">3586_t:CDS:1</fullName>
    </submittedName>
</protein>
<evidence type="ECO:0000313" key="1">
    <source>
        <dbReference type="EMBL" id="CAG8718212.1"/>
    </source>
</evidence>
<evidence type="ECO:0000313" key="2">
    <source>
        <dbReference type="Proteomes" id="UP000789920"/>
    </source>
</evidence>